<evidence type="ECO:0000256" key="2">
    <source>
        <dbReference type="SAM" id="Phobius"/>
    </source>
</evidence>
<keyword evidence="2" id="KW-0812">Transmembrane</keyword>
<sequence length="390" mass="40586">MTRPNASANDDARPSLASHIDYEAFPPWLASLITHMGLIILLGLAIQAAPARPAFDLAVSLDGDPGLADLDAGGGGDPLNDSIDLPVVGDLAPAAMAANDAEVALAVAPVAELVDVQVDSLLAAAPSADQFAVETASLLAASDGTVPGKGDGGSGAGSGGGHGDGIGTGVGNGRGPGRAMTSMFGLAGEGGDFVYAFDRSHSMNSVYSLEVDGVEAVSVTPLEAAKNELNRSLGDLNKSCRFQVVFYNDIAVTFGNSLSLAAATLNNIERVRSFIYQMPAASNTNHLVALDQAIRCRPQVIFLLTDGEEKDDPSPAEIRRLVQDCKEAKIKVNIVHFCAEVRTMCSLRQLAQETGGEHKFITMRELAEAKLHASRGTPNLRAVESLAPLE</sequence>
<feature type="transmembrane region" description="Helical" evidence="2">
    <location>
        <begin position="28"/>
        <end position="46"/>
    </location>
</feature>
<dbReference type="OrthoDB" id="272806at2"/>
<dbReference type="KEGG" id="llh:I41_55220"/>
<dbReference type="Pfam" id="PF00092">
    <property type="entry name" value="VWA"/>
    <property type="match status" value="1"/>
</dbReference>
<feature type="region of interest" description="Disordered" evidence="1">
    <location>
        <begin position="144"/>
        <end position="172"/>
    </location>
</feature>
<protein>
    <recommendedName>
        <fullName evidence="3">VWFA domain-containing protein</fullName>
    </recommendedName>
</protein>
<dbReference type="SMART" id="SM00327">
    <property type="entry name" value="VWA"/>
    <property type="match status" value="1"/>
</dbReference>
<keyword evidence="5" id="KW-1185">Reference proteome</keyword>
<proteinExistence type="predicted"/>
<name>A0A517U6L6_9BACT</name>
<dbReference type="RefSeq" id="WP_145436114.1">
    <property type="nucleotide sequence ID" value="NZ_CP036339.1"/>
</dbReference>
<gene>
    <name evidence="4" type="ORF">I41_55220</name>
</gene>
<evidence type="ECO:0000259" key="3">
    <source>
        <dbReference type="PROSITE" id="PS50234"/>
    </source>
</evidence>
<dbReference type="AlphaFoldDB" id="A0A517U6L6"/>
<dbReference type="Proteomes" id="UP000317909">
    <property type="component" value="Chromosome"/>
</dbReference>
<keyword evidence="2" id="KW-1133">Transmembrane helix</keyword>
<organism evidence="4 5">
    <name type="scientific">Lacipirellula limnantheis</name>
    <dbReference type="NCBI Taxonomy" id="2528024"/>
    <lineage>
        <taxon>Bacteria</taxon>
        <taxon>Pseudomonadati</taxon>
        <taxon>Planctomycetota</taxon>
        <taxon>Planctomycetia</taxon>
        <taxon>Pirellulales</taxon>
        <taxon>Lacipirellulaceae</taxon>
        <taxon>Lacipirellula</taxon>
    </lineage>
</organism>
<evidence type="ECO:0000313" key="4">
    <source>
        <dbReference type="EMBL" id="QDT76272.1"/>
    </source>
</evidence>
<dbReference type="InterPro" id="IPR002035">
    <property type="entry name" value="VWF_A"/>
</dbReference>
<feature type="domain" description="VWFA" evidence="3">
    <location>
        <begin position="192"/>
        <end position="386"/>
    </location>
</feature>
<dbReference type="EMBL" id="CP036339">
    <property type="protein sequence ID" value="QDT76272.1"/>
    <property type="molecule type" value="Genomic_DNA"/>
</dbReference>
<dbReference type="PROSITE" id="PS50234">
    <property type="entry name" value="VWFA"/>
    <property type="match status" value="1"/>
</dbReference>
<dbReference type="Gene3D" id="3.40.50.410">
    <property type="entry name" value="von Willebrand factor, type A domain"/>
    <property type="match status" value="1"/>
</dbReference>
<reference evidence="4 5" key="1">
    <citation type="submission" date="2019-02" db="EMBL/GenBank/DDBJ databases">
        <title>Deep-cultivation of Planctomycetes and their phenomic and genomic characterization uncovers novel biology.</title>
        <authorList>
            <person name="Wiegand S."/>
            <person name="Jogler M."/>
            <person name="Boedeker C."/>
            <person name="Pinto D."/>
            <person name="Vollmers J."/>
            <person name="Rivas-Marin E."/>
            <person name="Kohn T."/>
            <person name="Peeters S.H."/>
            <person name="Heuer A."/>
            <person name="Rast P."/>
            <person name="Oberbeckmann S."/>
            <person name="Bunk B."/>
            <person name="Jeske O."/>
            <person name="Meyerdierks A."/>
            <person name="Storesund J.E."/>
            <person name="Kallscheuer N."/>
            <person name="Luecker S."/>
            <person name="Lage O.M."/>
            <person name="Pohl T."/>
            <person name="Merkel B.J."/>
            <person name="Hornburger P."/>
            <person name="Mueller R.-W."/>
            <person name="Bruemmer F."/>
            <person name="Labrenz M."/>
            <person name="Spormann A.M."/>
            <person name="Op den Camp H."/>
            <person name="Overmann J."/>
            <person name="Amann R."/>
            <person name="Jetten M.S.M."/>
            <person name="Mascher T."/>
            <person name="Medema M.H."/>
            <person name="Devos D.P."/>
            <person name="Kaster A.-K."/>
            <person name="Ovreas L."/>
            <person name="Rohde M."/>
            <person name="Galperin M.Y."/>
            <person name="Jogler C."/>
        </authorList>
    </citation>
    <scope>NUCLEOTIDE SEQUENCE [LARGE SCALE GENOMIC DNA]</scope>
    <source>
        <strain evidence="4 5">I41</strain>
    </source>
</reference>
<dbReference type="InterPro" id="IPR036465">
    <property type="entry name" value="vWFA_dom_sf"/>
</dbReference>
<dbReference type="SUPFAM" id="SSF53300">
    <property type="entry name" value="vWA-like"/>
    <property type="match status" value="1"/>
</dbReference>
<accession>A0A517U6L6</accession>
<feature type="compositionally biased region" description="Gly residues" evidence="1">
    <location>
        <begin position="147"/>
        <end position="172"/>
    </location>
</feature>
<evidence type="ECO:0000313" key="5">
    <source>
        <dbReference type="Proteomes" id="UP000317909"/>
    </source>
</evidence>
<evidence type="ECO:0000256" key="1">
    <source>
        <dbReference type="SAM" id="MobiDB-lite"/>
    </source>
</evidence>
<keyword evidence="2" id="KW-0472">Membrane</keyword>